<dbReference type="AlphaFoldDB" id="A0A4S4C6R8"/>
<dbReference type="Proteomes" id="UP000310334">
    <property type="component" value="Unassembled WGS sequence"/>
</dbReference>
<gene>
    <name evidence="1" type="ORF">E6W99_05930</name>
</gene>
<evidence type="ECO:0000313" key="2">
    <source>
        <dbReference type="Proteomes" id="UP000310334"/>
    </source>
</evidence>
<accession>A0A4S4C6R8</accession>
<organism evidence="1 2">
    <name type="scientific">Metabacillus sediminilitoris</name>
    <dbReference type="NCBI Taxonomy" id="2567941"/>
    <lineage>
        <taxon>Bacteria</taxon>
        <taxon>Bacillati</taxon>
        <taxon>Bacillota</taxon>
        <taxon>Bacilli</taxon>
        <taxon>Bacillales</taxon>
        <taxon>Bacillaceae</taxon>
        <taxon>Metabacillus</taxon>
    </lineage>
</organism>
<dbReference type="OrthoDB" id="9986622at2"/>
<comment type="caution">
    <text evidence="1">The sequence shown here is derived from an EMBL/GenBank/DDBJ whole genome shotgun (WGS) entry which is preliminary data.</text>
</comment>
<name>A0A4S4C6R8_9BACI</name>
<dbReference type="EMBL" id="SSNT01000004">
    <property type="protein sequence ID" value="THF81446.1"/>
    <property type="molecule type" value="Genomic_DNA"/>
</dbReference>
<reference evidence="1 2" key="1">
    <citation type="submission" date="2019-04" db="EMBL/GenBank/DDBJ databases">
        <title>Bacillus sediminilitoris sp. nov., isolated from a tidal flat sediment on the East China Sea.</title>
        <authorList>
            <person name="Wei Y."/>
            <person name="Mao H."/>
            <person name="Fang J."/>
        </authorList>
    </citation>
    <scope>NUCLEOTIDE SEQUENCE [LARGE SCALE GENOMIC DNA]</scope>
    <source>
        <strain evidence="1 2">DSL-17</strain>
    </source>
</reference>
<proteinExistence type="predicted"/>
<sequence length="66" mass="7817">MNHRQLVIFTLIFLFICFLGNSYIFSNDFPSKPQEIHTQQRIIDRQLPQPDQSVFNQSNVEAFSKE</sequence>
<dbReference type="RefSeq" id="WP_136352282.1">
    <property type="nucleotide sequence ID" value="NZ_CP046266.1"/>
</dbReference>
<evidence type="ECO:0000313" key="1">
    <source>
        <dbReference type="EMBL" id="THF81446.1"/>
    </source>
</evidence>
<keyword evidence="2" id="KW-1185">Reference proteome</keyword>
<protein>
    <submittedName>
        <fullName evidence="1">Uncharacterized protein</fullName>
    </submittedName>
</protein>